<keyword evidence="4" id="KW-1185">Reference proteome</keyword>
<keyword evidence="2" id="KW-0472">Membrane</keyword>
<reference evidence="3" key="1">
    <citation type="submission" date="2020-09" db="EMBL/GenBank/DDBJ databases">
        <title>Pelobacter alkaliphilus sp. nov., a novel anaerobic arsenate-reducing bacterium from terrestrial mud volcano.</title>
        <authorList>
            <person name="Khomyakova M.A."/>
            <person name="Merkel A.Y."/>
            <person name="Slobodkin A.I."/>
        </authorList>
    </citation>
    <scope>NUCLEOTIDE SEQUENCE</scope>
    <source>
        <strain evidence="3">M08fum</strain>
    </source>
</reference>
<evidence type="ECO:0000313" key="3">
    <source>
        <dbReference type="EMBL" id="MBD1401799.1"/>
    </source>
</evidence>
<feature type="region of interest" description="Disordered" evidence="1">
    <location>
        <begin position="263"/>
        <end position="300"/>
    </location>
</feature>
<evidence type="ECO:0000256" key="2">
    <source>
        <dbReference type="SAM" id="Phobius"/>
    </source>
</evidence>
<keyword evidence="2" id="KW-0812">Transmembrane</keyword>
<keyword evidence="2" id="KW-1133">Transmembrane helix</keyword>
<name>A0A8J6R6W5_9BACT</name>
<evidence type="ECO:0000256" key="1">
    <source>
        <dbReference type="SAM" id="MobiDB-lite"/>
    </source>
</evidence>
<comment type="caution">
    <text evidence="3">The sequence shown here is derived from an EMBL/GenBank/DDBJ whole genome shotgun (WGS) entry which is preliminary data.</text>
</comment>
<sequence>MFDNLIARAIVPVTIAVTGFVIFGCIFLYSFIKVDMTAEAVRHVDGLAETVVRATHYAMMEDDRDSLRNILANVNRLAEVERIRIYDQRSQPKFSDLEGVTAPGSFSVRVDEWSKKIVSGSGQDRGETLHQVDHDYGFIAVNMPILNEPKCSTAACHFHAEDEPILGFLSLGFSSAHLEKTLALLKTRMIAFSLMVLFLTVVGVAALLRINLFLPILRLTHEMEQAVNGVAEPDLPKSNRKLGKLGRDFRLLVKQRDEALLRKDATTAARGSDDRLEQADSRRRTSAGHEPTATAGSGEN</sequence>
<proteinExistence type="predicted"/>
<dbReference type="Gene3D" id="3.30.450.290">
    <property type="match status" value="1"/>
</dbReference>
<dbReference type="AlphaFoldDB" id="A0A8J6R6W5"/>
<feature type="transmembrane region" description="Helical" evidence="2">
    <location>
        <begin position="6"/>
        <end position="32"/>
    </location>
</feature>
<dbReference type="Proteomes" id="UP000632828">
    <property type="component" value="Unassembled WGS sequence"/>
</dbReference>
<feature type="compositionally biased region" description="Basic and acidic residues" evidence="1">
    <location>
        <begin position="263"/>
        <end position="283"/>
    </location>
</feature>
<evidence type="ECO:0000313" key="4">
    <source>
        <dbReference type="Proteomes" id="UP000632828"/>
    </source>
</evidence>
<dbReference type="RefSeq" id="WP_191157752.1">
    <property type="nucleotide sequence ID" value="NZ_JACWUN010000022.1"/>
</dbReference>
<evidence type="ECO:0008006" key="5">
    <source>
        <dbReference type="Google" id="ProtNLM"/>
    </source>
</evidence>
<dbReference type="EMBL" id="JACWUN010000022">
    <property type="protein sequence ID" value="MBD1401799.1"/>
    <property type="molecule type" value="Genomic_DNA"/>
</dbReference>
<gene>
    <name evidence="3" type="ORF">ICT70_14145</name>
</gene>
<accession>A0A8J6R6W5</accession>
<feature type="transmembrane region" description="Helical" evidence="2">
    <location>
        <begin position="189"/>
        <end position="208"/>
    </location>
</feature>
<organism evidence="3 4">
    <name type="scientific">Pelovirga terrestris</name>
    <dbReference type="NCBI Taxonomy" id="2771352"/>
    <lineage>
        <taxon>Bacteria</taxon>
        <taxon>Pseudomonadati</taxon>
        <taxon>Thermodesulfobacteriota</taxon>
        <taxon>Desulfuromonadia</taxon>
        <taxon>Geobacterales</taxon>
        <taxon>Geobacteraceae</taxon>
        <taxon>Pelovirga</taxon>
    </lineage>
</organism>
<protein>
    <recommendedName>
        <fullName evidence="5">HAMP domain-containing protein</fullName>
    </recommendedName>
</protein>